<evidence type="ECO:0000256" key="5">
    <source>
        <dbReference type="SAM" id="Phobius"/>
    </source>
</evidence>
<keyword evidence="5" id="KW-0472">Membrane</keyword>
<dbReference type="Gene3D" id="3.60.15.30">
    <property type="entry name" value="Metallo-beta-lactamase domain"/>
    <property type="match status" value="1"/>
</dbReference>
<sequence>MGVSIRDVGIGIALAAVLFQGYMYYTELQRKAMLHRVAKRDVPDKAKLKEHTKVFKTKEVVKVTPRIHVAIGFALANSMMIEGEDGVVIVDVTESVHAGREVLAEFQKITKKPVKGIVYTHNHADHVYGAKAFIEDPRKPPEIWAHHELLTHLQRQFYTNKMLLTRAARMFGILVPDLINAGIGPSLRLDLGSVDMGIVYPTKLMTGVEKDIRIAGVNMKLVHIPGETEDQIGVWVPGEKTLLCADDVYQAFPNLYSIRGTPTRDLLHWSSSLDRMVSLKPEFLVPSHTRPIVGQEVIRELLTGYRDAIQYVHDQTLRYMNKGLMPDEVAAVVHLPEHLATHPYLFEFYGTVEWSVKGVFNAYMGWFSGDPVELSPLTPNEMAERMVHFGGGIDKVTTQAEEALAREEYQWALVISSYVIRVDNSNARAKEVKVKSLMAMGDRQTSPNGRNYYFTTAMEEMGEVKFAANKDRRAGYIRQLPLLNLFKSLQVRWNAEECGVVNSTIHFEFTDVKESITMTTRNAVVLISDRPPTDKVDIKVTVTSQVWREAAINSFSGLSSLATGDMKIDGGLAEFTKVMGCFDKD</sequence>
<dbReference type="Pfam" id="PF14864">
    <property type="entry name" value="Alkyl_sulf_C"/>
    <property type="match status" value="1"/>
</dbReference>
<dbReference type="PANTHER" id="PTHR43223:SF2">
    <property type="entry name" value="METALLO-BETA-LACTAMASE DOMAIN-CONTAINING PROTEIN"/>
    <property type="match status" value="1"/>
</dbReference>
<evidence type="ECO:0000313" key="8">
    <source>
        <dbReference type="RefSeq" id="XP_005091283.1"/>
    </source>
</evidence>
<comment type="similarity">
    <text evidence="4">Belongs to the metallo-beta-lactamase superfamily. Type III sulfatase family.</text>
</comment>
<dbReference type="InterPro" id="IPR029229">
    <property type="entry name" value="Alkyl_sulf_C"/>
</dbReference>
<keyword evidence="7" id="KW-1185">Reference proteome</keyword>
<dbReference type="RefSeq" id="XP_005091285.1">
    <property type="nucleotide sequence ID" value="XM_005091228.3"/>
</dbReference>
<protein>
    <submittedName>
        <fullName evidence="8 9">Alkyl/aryl-sulfatase YjcS</fullName>
    </submittedName>
</protein>
<dbReference type="InterPro" id="IPR052195">
    <property type="entry name" value="Bact_Alkyl/Aryl-Sulfatase"/>
</dbReference>
<dbReference type="SUPFAM" id="SSF55718">
    <property type="entry name" value="SCP-like"/>
    <property type="match status" value="1"/>
</dbReference>
<dbReference type="SUPFAM" id="SSF56281">
    <property type="entry name" value="Metallo-hydrolase/oxidoreductase"/>
    <property type="match status" value="1"/>
</dbReference>
<feature type="domain" description="Metallo-beta-lactamase" evidence="6">
    <location>
        <begin position="75"/>
        <end position="288"/>
    </location>
</feature>
<dbReference type="InterPro" id="IPR038536">
    <property type="entry name" value="Alkyl/aryl-sulf_dimr_sf"/>
</dbReference>
<organism evidence="7 9">
    <name type="scientific">Aplysia californica</name>
    <name type="common">California sea hare</name>
    <dbReference type="NCBI Taxonomy" id="6500"/>
    <lineage>
        <taxon>Eukaryota</taxon>
        <taxon>Metazoa</taxon>
        <taxon>Spiralia</taxon>
        <taxon>Lophotrochozoa</taxon>
        <taxon>Mollusca</taxon>
        <taxon>Gastropoda</taxon>
        <taxon>Heterobranchia</taxon>
        <taxon>Euthyneura</taxon>
        <taxon>Tectipleura</taxon>
        <taxon>Aplysiida</taxon>
        <taxon>Aplysioidea</taxon>
        <taxon>Aplysiidae</taxon>
        <taxon>Aplysia</taxon>
    </lineage>
</organism>
<dbReference type="GeneID" id="101851322"/>
<dbReference type="Gene3D" id="3.30.1050.10">
    <property type="entry name" value="SCP2 sterol-binding domain"/>
    <property type="match status" value="1"/>
</dbReference>
<dbReference type="Proteomes" id="UP000694888">
    <property type="component" value="Unplaced"/>
</dbReference>
<dbReference type="RefSeq" id="XP_005091284.1">
    <property type="nucleotide sequence ID" value="XM_005091227.3"/>
</dbReference>
<dbReference type="PANTHER" id="PTHR43223">
    <property type="entry name" value="ALKYL/ARYL-SULFATASE"/>
    <property type="match status" value="1"/>
</dbReference>
<dbReference type="InterPro" id="IPR001279">
    <property type="entry name" value="Metallo-B-lactamas"/>
</dbReference>
<evidence type="ECO:0000313" key="10">
    <source>
        <dbReference type="RefSeq" id="XP_005091285.1"/>
    </source>
</evidence>
<dbReference type="Pfam" id="PF14863">
    <property type="entry name" value="Alkyl_sulf_dimr"/>
    <property type="match status" value="1"/>
</dbReference>
<keyword evidence="2" id="KW-0378">Hydrolase</keyword>
<keyword evidence="3" id="KW-0862">Zinc</keyword>
<feature type="transmembrane region" description="Helical" evidence="5">
    <location>
        <begin position="7"/>
        <end position="25"/>
    </location>
</feature>
<evidence type="ECO:0000256" key="1">
    <source>
        <dbReference type="ARBA" id="ARBA00022723"/>
    </source>
</evidence>
<evidence type="ECO:0000256" key="2">
    <source>
        <dbReference type="ARBA" id="ARBA00022801"/>
    </source>
</evidence>
<dbReference type="Gene3D" id="1.25.40.880">
    <property type="entry name" value="Alkyl sulfatase, dimerisation domain"/>
    <property type="match status" value="1"/>
</dbReference>
<dbReference type="Pfam" id="PF00753">
    <property type="entry name" value="Lactamase_B"/>
    <property type="match status" value="1"/>
</dbReference>
<dbReference type="RefSeq" id="XP_005091283.1">
    <property type="nucleotide sequence ID" value="XM_005091226.3"/>
</dbReference>
<name>A0ABM0JDP0_APLCA</name>
<dbReference type="InterPro" id="IPR036866">
    <property type="entry name" value="RibonucZ/Hydroxyglut_hydro"/>
</dbReference>
<proteinExistence type="inferred from homology"/>
<evidence type="ECO:0000313" key="9">
    <source>
        <dbReference type="RefSeq" id="XP_005091284.1"/>
    </source>
</evidence>
<accession>A0ABM0JDP0</accession>
<dbReference type="InterPro" id="IPR029228">
    <property type="entry name" value="Alkyl_sulf_dimr"/>
</dbReference>
<keyword evidence="1" id="KW-0479">Metal-binding</keyword>
<dbReference type="SMART" id="SM00849">
    <property type="entry name" value="Lactamase_B"/>
    <property type="match status" value="1"/>
</dbReference>
<dbReference type="CDD" id="cd07710">
    <property type="entry name" value="arylsulfatase_Sdsa1-like_MBL-fold"/>
    <property type="match status" value="1"/>
</dbReference>
<keyword evidence="5" id="KW-0812">Transmembrane</keyword>
<evidence type="ECO:0000256" key="4">
    <source>
        <dbReference type="ARBA" id="ARBA00033751"/>
    </source>
</evidence>
<evidence type="ECO:0000256" key="3">
    <source>
        <dbReference type="ARBA" id="ARBA00022833"/>
    </source>
</evidence>
<gene>
    <name evidence="8 9 10" type="primary">LOC101851322</name>
</gene>
<dbReference type="InterPro" id="IPR044097">
    <property type="entry name" value="Bds1/SdsA1_MBL-fold"/>
</dbReference>
<dbReference type="InterPro" id="IPR036527">
    <property type="entry name" value="SCP2_sterol-bd_dom_sf"/>
</dbReference>
<keyword evidence="5" id="KW-1133">Transmembrane helix</keyword>
<evidence type="ECO:0000313" key="7">
    <source>
        <dbReference type="Proteomes" id="UP000694888"/>
    </source>
</evidence>
<reference evidence="8 9" key="1">
    <citation type="submission" date="2025-05" db="UniProtKB">
        <authorList>
            <consortium name="RefSeq"/>
        </authorList>
    </citation>
    <scope>IDENTIFICATION</scope>
</reference>
<evidence type="ECO:0000259" key="6">
    <source>
        <dbReference type="SMART" id="SM00849"/>
    </source>
</evidence>